<dbReference type="Pfam" id="PF00025">
    <property type="entry name" value="Arf"/>
    <property type="match status" value="1"/>
</dbReference>
<feature type="binding site" evidence="3">
    <location>
        <begin position="27"/>
        <end position="34"/>
    </location>
    <ligand>
        <name>GTP</name>
        <dbReference type="ChEBI" id="CHEBI:37565"/>
    </ligand>
</feature>
<evidence type="ECO:0000313" key="6">
    <source>
        <dbReference type="Proteomes" id="UP000002173"/>
    </source>
</evidence>
<dbReference type="SMART" id="SM00177">
    <property type="entry name" value="ARF"/>
    <property type="match status" value="1"/>
</dbReference>
<dbReference type="Gene3D" id="3.40.50.300">
    <property type="entry name" value="P-loop containing nucleotide triphosphate hydrolases"/>
    <property type="match status" value="1"/>
</dbReference>
<dbReference type="Proteomes" id="UP000002173">
    <property type="component" value="Chromosome 3"/>
</dbReference>
<dbReference type="SUPFAM" id="SSF52540">
    <property type="entry name" value="P-loop containing nucleoside triphosphate hydrolases"/>
    <property type="match status" value="1"/>
</dbReference>
<proteinExistence type="predicted"/>
<dbReference type="GO" id="GO:0005525">
    <property type="term" value="F:GTP binding"/>
    <property type="evidence" value="ECO:0007669"/>
    <property type="project" value="UniProtKB-KW"/>
</dbReference>
<dbReference type="GO" id="GO:0003924">
    <property type="term" value="F:GTPase activity"/>
    <property type="evidence" value="ECO:0007669"/>
    <property type="project" value="InterPro"/>
</dbReference>
<keyword evidence="4" id="KW-0479">Metal-binding</keyword>
<keyword evidence="2 3" id="KW-0342">GTP-binding</keyword>
<evidence type="ECO:0008006" key="7">
    <source>
        <dbReference type="Google" id="ProtNLM"/>
    </source>
</evidence>
<dbReference type="KEGG" id="bbo:BBOV_III003410"/>
<dbReference type="InterPro" id="IPR027417">
    <property type="entry name" value="P-loop_NTPase"/>
</dbReference>
<keyword evidence="6" id="KW-1185">Reference proteome</keyword>
<organism evidence="5 6">
    <name type="scientific">Babesia bovis</name>
    <dbReference type="NCBI Taxonomy" id="5865"/>
    <lineage>
        <taxon>Eukaryota</taxon>
        <taxon>Sar</taxon>
        <taxon>Alveolata</taxon>
        <taxon>Apicomplexa</taxon>
        <taxon>Aconoidasida</taxon>
        <taxon>Piroplasmida</taxon>
        <taxon>Babesiidae</taxon>
        <taxon>Babesia</taxon>
    </lineage>
</organism>
<dbReference type="GO" id="GO:0046872">
    <property type="term" value="F:metal ion binding"/>
    <property type="evidence" value="ECO:0007669"/>
    <property type="project" value="UniProtKB-KW"/>
</dbReference>
<gene>
    <name evidence="5" type="ORF">BBOV_III003410</name>
</gene>
<evidence type="ECO:0000256" key="3">
    <source>
        <dbReference type="PIRSR" id="PIRSR606689-1"/>
    </source>
</evidence>
<feature type="binding site" evidence="3">
    <location>
        <begin position="128"/>
        <end position="131"/>
    </location>
    <ligand>
        <name>GTP</name>
        <dbReference type="ChEBI" id="CHEBI:37565"/>
    </ligand>
</feature>
<dbReference type="GeneID" id="5479721"/>
<dbReference type="InterPro" id="IPR006689">
    <property type="entry name" value="Small_GTPase_ARF/SAR"/>
</dbReference>
<keyword evidence="1 3" id="KW-0547">Nucleotide-binding</keyword>
<evidence type="ECO:0000256" key="2">
    <source>
        <dbReference type="ARBA" id="ARBA00023134"/>
    </source>
</evidence>
<dbReference type="eggNOG" id="KOG0072">
    <property type="taxonomic scope" value="Eukaryota"/>
</dbReference>
<dbReference type="PANTHER" id="PTHR45697">
    <property type="entry name" value="ADP-RIBOSYLATION FACTOR-LIKE PROTEIN 2-RELATED"/>
    <property type="match status" value="1"/>
</dbReference>
<evidence type="ECO:0000313" key="5">
    <source>
        <dbReference type="EMBL" id="EDO07905.1"/>
    </source>
</evidence>
<comment type="caution">
    <text evidence="5">The sequence shown here is derived from an EMBL/GenBank/DDBJ whole genome shotgun (WGS) entry which is preliminary data.</text>
</comment>
<dbReference type="AlphaFoldDB" id="A7AMX1"/>
<evidence type="ECO:0000256" key="4">
    <source>
        <dbReference type="PIRSR" id="PIRSR606689-2"/>
    </source>
</evidence>
<dbReference type="EMBL" id="AAXT01000001">
    <property type="protein sequence ID" value="EDO07905.1"/>
    <property type="molecule type" value="Genomic_DNA"/>
</dbReference>
<accession>A7AMX1</accession>
<dbReference type="OMA" id="HVRIYAC"/>
<protein>
    <recommendedName>
        <fullName evidence="7">ADP-ribosylation factor</fullName>
    </recommendedName>
</protein>
<name>A7AMX1_BABBO</name>
<reference evidence="5 6" key="1">
    <citation type="journal article" date="2007" name="PLoS Pathog.">
        <title>Genome sequence of Babesia bovis and comparative analysis of apicomplexan hemoprotozoa.</title>
        <authorList>
            <person name="Brayton K.A."/>
            <person name="Lau A.O.T."/>
            <person name="Herndon D.R."/>
            <person name="Hannick L."/>
            <person name="Kappmeyer L.S."/>
            <person name="Berens S.J."/>
            <person name="Bidwell S.L."/>
            <person name="Brown W.C."/>
            <person name="Crabtree J."/>
            <person name="Fadrosh D."/>
            <person name="Feldblum T."/>
            <person name="Forberger H.A."/>
            <person name="Haas B.J."/>
            <person name="Howell J.M."/>
            <person name="Khouri H."/>
            <person name="Koo H."/>
            <person name="Mann D.J."/>
            <person name="Norimine J."/>
            <person name="Paulsen I.T."/>
            <person name="Radune D."/>
            <person name="Ren Q."/>
            <person name="Smith R.K. Jr."/>
            <person name="Suarez C.E."/>
            <person name="White O."/>
            <person name="Wortman J.R."/>
            <person name="Knowles D.P. Jr."/>
            <person name="McElwain T.F."/>
            <person name="Nene V.M."/>
        </authorList>
    </citation>
    <scope>NUCLEOTIDE SEQUENCE [LARGE SCALE GENOMIC DNA]</scope>
    <source>
        <strain evidence="5">T2Bo</strain>
    </source>
</reference>
<dbReference type="InterPro" id="IPR044612">
    <property type="entry name" value="ARL2/3"/>
</dbReference>
<keyword evidence="4" id="KW-0460">Magnesium</keyword>
<dbReference type="STRING" id="5865.A7AMX1"/>
<dbReference type="InParanoid" id="A7AMX1"/>
<evidence type="ECO:0000256" key="1">
    <source>
        <dbReference type="ARBA" id="ARBA00022741"/>
    </source>
</evidence>
<sequence>MGGSLSCRKRDTGVTAPTPILQVRFFGLPDSGKSSVVRFLTTGVPSLKSKEGEVDNDMQWVTHRKVKMVLWLSETSVQKEIANEGEVARALVYIVDGSIPEKLAEAKEYLKQQLEQTAGAPNLLILLNKCDKHSFIFLEEAHDALGLDKIRDRHVRIYACSAATGEGIHEGLDWLCSLFQLEKGTYISRTGKSNT</sequence>
<dbReference type="VEuPathDB" id="PiroplasmaDB:BBOV_III003410"/>
<feature type="binding site" evidence="4">
    <location>
        <position position="34"/>
    </location>
    <ligand>
        <name>Mg(2+)</name>
        <dbReference type="ChEBI" id="CHEBI:18420"/>
    </ligand>
</feature>